<protein>
    <submittedName>
        <fullName evidence="1">Uncharacterized protein</fullName>
    </submittedName>
</protein>
<reference evidence="1 2" key="1">
    <citation type="journal article" date="2021" name="Appl. Environ. Microbiol.">
        <title>Genetic linkage and physical mapping for an oyster mushroom Pleurotus cornucopiae and QTL analysis for the trait cap color.</title>
        <authorList>
            <person name="Zhang Y."/>
            <person name="Gao W."/>
            <person name="Sonnenberg A."/>
            <person name="Chen Q."/>
            <person name="Zhang J."/>
            <person name="Huang C."/>
        </authorList>
    </citation>
    <scope>NUCLEOTIDE SEQUENCE [LARGE SCALE GENOMIC DNA]</scope>
    <source>
        <strain evidence="1">CCMSSC00406</strain>
    </source>
</reference>
<dbReference type="Proteomes" id="UP000824881">
    <property type="component" value="Unassembled WGS sequence"/>
</dbReference>
<gene>
    <name evidence="1" type="ORF">CCMSSC00406_0001101</name>
</gene>
<name>A0ACB7ILH2_PLECO</name>
<dbReference type="EMBL" id="WQMT02000009">
    <property type="protein sequence ID" value="KAG9218785.1"/>
    <property type="molecule type" value="Genomic_DNA"/>
</dbReference>
<accession>A0ACB7ILH2</accession>
<keyword evidence="2" id="KW-1185">Reference proteome</keyword>
<evidence type="ECO:0000313" key="1">
    <source>
        <dbReference type="EMBL" id="KAG9218785.1"/>
    </source>
</evidence>
<sequence length="311" mass="34633">MAPKQTWTPKEAVGKVPLSVRKDLRDNWESVKGEHEGKISATLGKQYVINFNALEVYPYTEETQGFSNGPLGNIFAGYAQCLVDAVERFVEEYGEDGKLHFNEAVTNGEFTLNVNESGIDASVIGCEVKGGTYRILFRYDCLGYNQSTIYETMLTAIDSVPREGFPVEIKASVTTYWDGGAEDVRQAIGEILAMPDVVIDPNFEENYAAMKGGKPTSVDWKEKFANVTLEYFNGGVKAQLDRQGFKDDDLLQEGLAEVLTSKTFKLRIVETMKTPGIHETFFEDGICYIQTTVENWEYNLPSVGEGLVDSL</sequence>
<evidence type="ECO:0000313" key="2">
    <source>
        <dbReference type="Proteomes" id="UP000824881"/>
    </source>
</evidence>
<organism evidence="1 2">
    <name type="scientific">Pleurotus cornucopiae</name>
    <name type="common">Cornucopia mushroom</name>
    <dbReference type="NCBI Taxonomy" id="5321"/>
    <lineage>
        <taxon>Eukaryota</taxon>
        <taxon>Fungi</taxon>
        <taxon>Dikarya</taxon>
        <taxon>Basidiomycota</taxon>
        <taxon>Agaricomycotina</taxon>
        <taxon>Agaricomycetes</taxon>
        <taxon>Agaricomycetidae</taxon>
        <taxon>Agaricales</taxon>
        <taxon>Pleurotineae</taxon>
        <taxon>Pleurotaceae</taxon>
        <taxon>Pleurotus</taxon>
    </lineage>
</organism>
<proteinExistence type="predicted"/>
<comment type="caution">
    <text evidence="1">The sequence shown here is derived from an EMBL/GenBank/DDBJ whole genome shotgun (WGS) entry which is preliminary data.</text>
</comment>